<evidence type="ECO:0000313" key="2">
    <source>
        <dbReference type="Proteomes" id="UP001166021"/>
    </source>
</evidence>
<accession>A0ABR7V398</accession>
<gene>
    <name evidence="1" type="ORF">HPE56_07425</name>
</gene>
<dbReference type="RefSeq" id="WP_188243132.1">
    <property type="nucleotide sequence ID" value="NZ_JABTCF010000003.1"/>
</dbReference>
<evidence type="ECO:0000313" key="1">
    <source>
        <dbReference type="EMBL" id="MBD0777618.1"/>
    </source>
</evidence>
<name>A0ABR7V398_9FLAO</name>
<dbReference type="EMBL" id="JABTCF010000003">
    <property type="protein sequence ID" value="MBD0777618.1"/>
    <property type="molecule type" value="Genomic_DNA"/>
</dbReference>
<comment type="caution">
    <text evidence="1">The sequence shown here is derived from an EMBL/GenBank/DDBJ whole genome shotgun (WGS) entry which is preliminary data.</text>
</comment>
<keyword evidence="2" id="KW-1185">Reference proteome</keyword>
<reference evidence="1" key="1">
    <citation type="submission" date="2020-05" db="EMBL/GenBank/DDBJ databases">
        <title>The draft genome sequence of Maribacter sp. ANRC-HE7.</title>
        <authorList>
            <person name="Mu L."/>
        </authorList>
    </citation>
    <scope>NUCLEOTIDE SEQUENCE</scope>
    <source>
        <strain evidence="1">ANRC-HE7</strain>
    </source>
</reference>
<protein>
    <submittedName>
        <fullName evidence="1">Uncharacterized protein</fullName>
    </submittedName>
</protein>
<sequence>MGFDFENTIFGDAVFDLIVVGNKLDYKDVFDGFVFYEPIEKYDLIDFYTGLVSKDFEGGFFGRYKIFLEYTEDRSKVEKFQNPVFRQMS</sequence>
<dbReference type="Proteomes" id="UP001166021">
    <property type="component" value="Unassembled WGS sequence"/>
</dbReference>
<proteinExistence type="predicted"/>
<organism evidence="1 2">
    <name type="scientific">Maribacter aquimaris</name>
    <dbReference type="NCBI Taxonomy" id="2737171"/>
    <lineage>
        <taxon>Bacteria</taxon>
        <taxon>Pseudomonadati</taxon>
        <taxon>Bacteroidota</taxon>
        <taxon>Flavobacteriia</taxon>
        <taxon>Flavobacteriales</taxon>
        <taxon>Flavobacteriaceae</taxon>
        <taxon>Maribacter</taxon>
    </lineage>
</organism>